<evidence type="ECO:0000313" key="1">
    <source>
        <dbReference type="EMBL" id="PXX16934.1"/>
    </source>
</evidence>
<dbReference type="Gene3D" id="3.40.50.720">
    <property type="entry name" value="NAD(P)-binding Rossmann-like Domain"/>
    <property type="match status" value="1"/>
</dbReference>
<gene>
    <name evidence="1" type="ORF">C7400_107143</name>
</gene>
<dbReference type="PANTHER" id="PTHR43431:SF7">
    <property type="entry name" value="OXIDOREDUCTASE, SHORT CHAIN DEHYDROGENASE_REDUCTASE FAMILY (AFU_ORTHOLOGUE AFUA_5G14000)"/>
    <property type="match status" value="1"/>
</dbReference>
<dbReference type="SUPFAM" id="SSF51735">
    <property type="entry name" value="NAD(P)-binding Rossmann-fold domains"/>
    <property type="match status" value="1"/>
</dbReference>
<evidence type="ECO:0008006" key="3">
    <source>
        <dbReference type="Google" id="ProtNLM"/>
    </source>
</evidence>
<organism evidence="1 2">
    <name type="scientific">Paraburkholderia tropica</name>
    <dbReference type="NCBI Taxonomy" id="92647"/>
    <lineage>
        <taxon>Bacteria</taxon>
        <taxon>Pseudomonadati</taxon>
        <taxon>Pseudomonadota</taxon>
        <taxon>Betaproteobacteria</taxon>
        <taxon>Burkholderiales</taxon>
        <taxon>Burkholderiaceae</taxon>
        <taxon>Paraburkholderia</taxon>
    </lineage>
</organism>
<dbReference type="EMBL" id="QJJV01000007">
    <property type="protein sequence ID" value="PXX16934.1"/>
    <property type="molecule type" value="Genomic_DNA"/>
</dbReference>
<dbReference type="InterPro" id="IPR036291">
    <property type="entry name" value="NAD(P)-bd_dom_sf"/>
</dbReference>
<evidence type="ECO:0000313" key="2">
    <source>
        <dbReference type="Proteomes" id="UP000247515"/>
    </source>
</evidence>
<proteinExistence type="predicted"/>
<name>A0ABX5MQG7_9BURK</name>
<comment type="caution">
    <text evidence="1">The sequence shown here is derived from an EMBL/GenBank/DDBJ whole genome shotgun (WGS) entry which is preliminary data.</text>
</comment>
<accession>A0ABX5MQG7</accession>
<reference evidence="1 2" key="1">
    <citation type="submission" date="2018-05" db="EMBL/GenBank/DDBJ databases">
        <title>Genomic Encyclopedia of Type Strains, Phase IV (KMG-V): Genome sequencing to study the core and pangenomes of soil and plant-associated prokaryotes.</title>
        <authorList>
            <person name="Whitman W."/>
        </authorList>
    </citation>
    <scope>NUCLEOTIDE SEQUENCE [LARGE SCALE GENOMIC DNA]</scope>
    <source>
        <strain evidence="1 2">SIr-6563</strain>
    </source>
</reference>
<dbReference type="Proteomes" id="UP000247515">
    <property type="component" value="Unassembled WGS sequence"/>
</dbReference>
<sequence>MSELSSSSSPLAWIAGVGASAGHGAALPRRFAREAFTVVLTGRTAERVDAIADSDWHLHSQSRSAWTQELDLQPWREPF</sequence>
<dbReference type="PANTHER" id="PTHR43431">
    <property type="entry name" value="OXIDOREDUCTASE, SHORT CHAIN DEHYDROGENASE/REDUCTASE FAMILY (AFU_ORTHOLOGUE AFUA_5G14000)"/>
    <property type="match status" value="1"/>
</dbReference>
<keyword evidence="2" id="KW-1185">Reference proteome</keyword>
<protein>
    <recommendedName>
        <fullName evidence="3">Short subunit dehydrogenase</fullName>
    </recommendedName>
</protein>